<keyword evidence="2" id="KW-0472">Membrane</keyword>
<name>A0A9P4QG71_9PLEO</name>
<dbReference type="AlphaFoldDB" id="A0A9P4QG71"/>
<protein>
    <submittedName>
        <fullName evidence="3">Uncharacterized protein</fullName>
    </submittedName>
</protein>
<feature type="region of interest" description="Disordered" evidence="1">
    <location>
        <begin position="78"/>
        <end position="117"/>
    </location>
</feature>
<proteinExistence type="predicted"/>
<dbReference type="Proteomes" id="UP000799444">
    <property type="component" value="Unassembled WGS sequence"/>
</dbReference>
<evidence type="ECO:0000256" key="2">
    <source>
        <dbReference type="SAM" id="Phobius"/>
    </source>
</evidence>
<keyword evidence="4" id="KW-1185">Reference proteome</keyword>
<evidence type="ECO:0000313" key="3">
    <source>
        <dbReference type="EMBL" id="KAF2726692.1"/>
    </source>
</evidence>
<gene>
    <name evidence="3" type="ORF">EJ04DRAFT_517694</name>
</gene>
<evidence type="ECO:0000256" key="1">
    <source>
        <dbReference type="SAM" id="MobiDB-lite"/>
    </source>
</evidence>
<keyword evidence="2" id="KW-1133">Transmembrane helix</keyword>
<dbReference type="OrthoDB" id="10386519at2759"/>
<comment type="caution">
    <text evidence="3">The sequence shown here is derived from an EMBL/GenBank/DDBJ whole genome shotgun (WGS) entry which is preliminary data.</text>
</comment>
<reference evidence="3" key="1">
    <citation type="journal article" date="2020" name="Stud. Mycol.">
        <title>101 Dothideomycetes genomes: a test case for predicting lifestyles and emergence of pathogens.</title>
        <authorList>
            <person name="Haridas S."/>
            <person name="Albert R."/>
            <person name="Binder M."/>
            <person name="Bloem J."/>
            <person name="Labutti K."/>
            <person name="Salamov A."/>
            <person name="Andreopoulos B."/>
            <person name="Baker S."/>
            <person name="Barry K."/>
            <person name="Bills G."/>
            <person name="Bluhm B."/>
            <person name="Cannon C."/>
            <person name="Castanera R."/>
            <person name="Culley D."/>
            <person name="Daum C."/>
            <person name="Ezra D."/>
            <person name="Gonzalez J."/>
            <person name="Henrissat B."/>
            <person name="Kuo A."/>
            <person name="Liang C."/>
            <person name="Lipzen A."/>
            <person name="Lutzoni F."/>
            <person name="Magnuson J."/>
            <person name="Mondo S."/>
            <person name="Nolan M."/>
            <person name="Ohm R."/>
            <person name="Pangilinan J."/>
            <person name="Park H.-J."/>
            <person name="Ramirez L."/>
            <person name="Alfaro M."/>
            <person name="Sun H."/>
            <person name="Tritt A."/>
            <person name="Yoshinaga Y."/>
            <person name="Zwiers L.-H."/>
            <person name="Turgeon B."/>
            <person name="Goodwin S."/>
            <person name="Spatafora J."/>
            <person name="Crous P."/>
            <person name="Grigoriev I."/>
        </authorList>
    </citation>
    <scope>NUCLEOTIDE SEQUENCE</scope>
    <source>
        <strain evidence="3">CBS 125425</strain>
    </source>
</reference>
<accession>A0A9P4QG71</accession>
<sequence>MLELQLARQRTYIRDLEAREMSMKQTVAFSTQAQLGIPQEFVDLSTVEGNSSYHAPEVVVGGMDLVDRASGGYSHSGSGALISQHDGAPTQHHESPTFHHATPQQHQQSQPPRPQSPSVDFAKIFAAISTLPWSKAFGLLAENSSNPGLVLVLLALLYFTYSIIMTRAMYLLLAFVISIAAYTGHRIFFIAKQAEVHNEYMRSIAPNLQTIEAVPPNINNSRLLLPPGVNRVDEL</sequence>
<feature type="transmembrane region" description="Helical" evidence="2">
    <location>
        <begin position="148"/>
        <end position="164"/>
    </location>
</feature>
<evidence type="ECO:0000313" key="4">
    <source>
        <dbReference type="Proteomes" id="UP000799444"/>
    </source>
</evidence>
<dbReference type="EMBL" id="ML996408">
    <property type="protein sequence ID" value="KAF2726692.1"/>
    <property type="molecule type" value="Genomic_DNA"/>
</dbReference>
<feature type="transmembrane region" description="Helical" evidence="2">
    <location>
        <begin position="170"/>
        <end position="191"/>
    </location>
</feature>
<feature type="non-terminal residue" evidence="3">
    <location>
        <position position="235"/>
    </location>
</feature>
<organism evidence="3 4">
    <name type="scientific">Polyplosphaeria fusca</name>
    <dbReference type="NCBI Taxonomy" id="682080"/>
    <lineage>
        <taxon>Eukaryota</taxon>
        <taxon>Fungi</taxon>
        <taxon>Dikarya</taxon>
        <taxon>Ascomycota</taxon>
        <taxon>Pezizomycotina</taxon>
        <taxon>Dothideomycetes</taxon>
        <taxon>Pleosporomycetidae</taxon>
        <taxon>Pleosporales</taxon>
        <taxon>Tetraplosphaeriaceae</taxon>
        <taxon>Polyplosphaeria</taxon>
    </lineage>
</organism>
<keyword evidence="2" id="KW-0812">Transmembrane</keyword>